<keyword evidence="6 8" id="KW-1133">Transmembrane helix</keyword>
<dbReference type="PROSITE" id="PS50850">
    <property type="entry name" value="MFS"/>
    <property type="match status" value="1"/>
</dbReference>
<evidence type="ECO:0000256" key="4">
    <source>
        <dbReference type="ARBA" id="ARBA00022475"/>
    </source>
</evidence>
<feature type="transmembrane region" description="Helical" evidence="8">
    <location>
        <begin position="286"/>
        <end position="309"/>
    </location>
</feature>
<feature type="transmembrane region" description="Helical" evidence="8">
    <location>
        <begin position="256"/>
        <end position="277"/>
    </location>
</feature>
<sequence length="412" mass="45412">MKFVTKKPVGVVMLTIFTIALGCGYFFGAVMFTPSLPAITSYFSTNSSLARITVSSFFITMALSQLIYGPASDKYGRKPFILVGGVIFACGSVFCILSRSVIFLILGRAIQGIGAGALITLARTLVQDSFTKEHFLKAVAWMSIFFAVAPAISPLIGGFLQFHFSWQSSFVFMLIFAITLIISVIFLLPETNKNKNPDAMNVRHLANNYLTIAKTKIFWVYLIFIITGLSGGISFDVIGSFVLINDYHLTSATFGIVSTMLLMMIIISRLLTSMVLLKYIEKEKVILLGLFMMFGLSIILVILNFFKLIDLVDLILILAIFFLAAGIVTPISVASLLSLFDNMKGVASAFYGSMQMCGIFLVSIVASSMNPYIGFMLSILSVLSFTSLLVGIRVFYKQKCRFSFRDKTIQPT</sequence>
<evidence type="ECO:0000256" key="1">
    <source>
        <dbReference type="ARBA" id="ARBA00004651"/>
    </source>
</evidence>
<feature type="transmembrane region" description="Helical" evidence="8">
    <location>
        <begin position="12"/>
        <end position="36"/>
    </location>
</feature>
<dbReference type="RefSeq" id="WP_088771598.1">
    <property type="nucleotide sequence ID" value="NZ_AP023082.1"/>
</dbReference>
<evidence type="ECO:0000313" key="11">
    <source>
        <dbReference type="Proteomes" id="UP000249910"/>
    </source>
</evidence>
<evidence type="ECO:0000313" key="10">
    <source>
        <dbReference type="EMBL" id="ASG67033.1"/>
    </source>
</evidence>
<dbReference type="PANTHER" id="PTHR23501">
    <property type="entry name" value="MAJOR FACILITATOR SUPERFAMILY"/>
    <property type="match status" value="1"/>
</dbReference>
<evidence type="ECO:0000256" key="8">
    <source>
        <dbReference type="RuleBase" id="RU365088"/>
    </source>
</evidence>
<organism evidence="10 11">
    <name type="scientific">Francisella halioticida</name>
    <dbReference type="NCBI Taxonomy" id="549298"/>
    <lineage>
        <taxon>Bacteria</taxon>
        <taxon>Pseudomonadati</taxon>
        <taxon>Pseudomonadota</taxon>
        <taxon>Gammaproteobacteria</taxon>
        <taxon>Thiotrichales</taxon>
        <taxon>Francisellaceae</taxon>
        <taxon>Francisella</taxon>
    </lineage>
</organism>
<proteinExistence type="inferred from homology"/>
<dbReference type="EMBL" id="CP022132">
    <property type="protein sequence ID" value="ASG67033.1"/>
    <property type="molecule type" value="Genomic_DNA"/>
</dbReference>
<feature type="transmembrane region" description="Helical" evidence="8">
    <location>
        <begin position="372"/>
        <end position="396"/>
    </location>
</feature>
<feature type="transmembrane region" description="Helical" evidence="8">
    <location>
        <begin position="48"/>
        <end position="68"/>
    </location>
</feature>
<feature type="transmembrane region" description="Helical" evidence="8">
    <location>
        <begin position="138"/>
        <end position="164"/>
    </location>
</feature>
<evidence type="ECO:0000256" key="7">
    <source>
        <dbReference type="ARBA" id="ARBA00023136"/>
    </source>
</evidence>
<feature type="transmembrane region" description="Helical" evidence="8">
    <location>
        <begin position="315"/>
        <end position="337"/>
    </location>
</feature>
<evidence type="ECO:0000256" key="3">
    <source>
        <dbReference type="ARBA" id="ARBA00022448"/>
    </source>
</evidence>
<feature type="transmembrane region" description="Helical" evidence="8">
    <location>
        <begin position="170"/>
        <end position="188"/>
    </location>
</feature>
<evidence type="ECO:0000256" key="2">
    <source>
        <dbReference type="ARBA" id="ARBA00006236"/>
    </source>
</evidence>
<dbReference type="InterPro" id="IPR036259">
    <property type="entry name" value="MFS_trans_sf"/>
</dbReference>
<comment type="subcellular location">
    <subcellularLocation>
        <location evidence="8">Cell inner membrane</location>
        <topology evidence="8">Multi-pass membrane protein</topology>
    </subcellularLocation>
    <subcellularLocation>
        <location evidence="1">Cell membrane</location>
        <topology evidence="1">Multi-pass membrane protein</topology>
    </subcellularLocation>
</comment>
<accession>A0ABM6LWN6</accession>
<feature type="domain" description="Major facilitator superfamily (MFS) profile" evidence="9">
    <location>
        <begin position="12"/>
        <end position="399"/>
    </location>
</feature>
<keyword evidence="11" id="KW-1185">Reference proteome</keyword>
<evidence type="ECO:0000256" key="6">
    <source>
        <dbReference type="ARBA" id="ARBA00022989"/>
    </source>
</evidence>
<feature type="transmembrane region" description="Helical" evidence="8">
    <location>
        <begin position="349"/>
        <end position="366"/>
    </location>
</feature>
<dbReference type="InterPro" id="IPR020846">
    <property type="entry name" value="MFS_dom"/>
</dbReference>
<gene>
    <name evidence="10" type="ORF">CDV26_00310</name>
</gene>
<keyword evidence="4" id="KW-1003">Cell membrane</keyword>
<dbReference type="Pfam" id="PF07690">
    <property type="entry name" value="MFS_1"/>
    <property type="match status" value="1"/>
</dbReference>
<keyword evidence="3 8" id="KW-0813">Transport</keyword>
<dbReference type="PROSITE" id="PS51257">
    <property type="entry name" value="PROKAR_LIPOPROTEIN"/>
    <property type="match status" value="1"/>
</dbReference>
<name>A0ABM6LWN6_9GAMM</name>
<keyword evidence="8" id="KW-0997">Cell inner membrane</keyword>
<evidence type="ECO:0000259" key="9">
    <source>
        <dbReference type="PROSITE" id="PS50850"/>
    </source>
</evidence>
<dbReference type="Proteomes" id="UP000249910">
    <property type="component" value="Chromosome"/>
</dbReference>
<feature type="transmembrane region" description="Helical" evidence="8">
    <location>
        <begin position="80"/>
        <end position="103"/>
    </location>
</feature>
<dbReference type="InterPro" id="IPR004812">
    <property type="entry name" value="Efflux_drug-R_Bcr/CmlA"/>
</dbReference>
<feature type="transmembrane region" description="Helical" evidence="8">
    <location>
        <begin position="109"/>
        <end position="126"/>
    </location>
</feature>
<reference evidence="10 11" key="1">
    <citation type="submission" date="2017-06" db="EMBL/GenBank/DDBJ databases">
        <title>Complete genome of Francisella halioticida.</title>
        <authorList>
            <person name="Sjodin A."/>
        </authorList>
    </citation>
    <scope>NUCLEOTIDE SEQUENCE [LARGE SCALE GENOMIC DNA]</scope>
    <source>
        <strain evidence="10 11">DSM 23729</strain>
    </source>
</reference>
<keyword evidence="5 8" id="KW-0812">Transmembrane</keyword>
<dbReference type="PANTHER" id="PTHR23501:SF191">
    <property type="entry name" value="VACUOLAR BASIC AMINO ACID TRANSPORTER 4"/>
    <property type="match status" value="1"/>
</dbReference>
<dbReference type="SUPFAM" id="SSF103473">
    <property type="entry name" value="MFS general substrate transporter"/>
    <property type="match status" value="1"/>
</dbReference>
<dbReference type="Gene3D" id="1.20.1720.10">
    <property type="entry name" value="Multidrug resistance protein D"/>
    <property type="match status" value="1"/>
</dbReference>
<dbReference type="NCBIfam" id="TIGR00710">
    <property type="entry name" value="efflux_Bcr_CflA"/>
    <property type="match status" value="1"/>
</dbReference>
<dbReference type="InterPro" id="IPR011701">
    <property type="entry name" value="MFS"/>
</dbReference>
<comment type="similarity">
    <text evidence="2 8">Belongs to the major facilitator superfamily. Bcr/CmlA family.</text>
</comment>
<evidence type="ECO:0000256" key="5">
    <source>
        <dbReference type="ARBA" id="ARBA00022692"/>
    </source>
</evidence>
<protein>
    <recommendedName>
        <fullName evidence="8">Bcr/CflA family efflux transporter</fullName>
    </recommendedName>
</protein>
<keyword evidence="7 8" id="KW-0472">Membrane</keyword>
<feature type="transmembrane region" description="Helical" evidence="8">
    <location>
        <begin position="218"/>
        <end position="244"/>
    </location>
</feature>